<dbReference type="EMBL" id="CP046452">
    <property type="protein sequence ID" value="QGU03079.1"/>
    <property type="molecule type" value="Genomic_DNA"/>
</dbReference>
<dbReference type="Proteomes" id="UP000427071">
    <property type="component" value="Chromosome"/>
</dbReference>
<dbReference type="AlphaFoldDB" id="A0A6B8VJ62"/>
<dbReference type="InterPro" id="IPR008462">
    <property type="entry name" value="CsbD"/>
</dbReference>
<dbReference type="RefSeq" id="WP_156193403.1">
    <property type="nucleotide sequence ID" value="NZ_CP046452.1"/>
</dbReference>
<reference evidence="5" key="1">
    <citation type="submission" date="2019-11" db="EMBL/GenBank/DDBJ databases">
        <title>Complete genome sequence of Corynebacterium kalinowskii 1959, a novel Corynebacterium species isolated from soil of a small paddock in Vilsendorf, Germany.</title>
        <authorList>
            <person name="Schaffert L."/>
            <person name="Ruwe M."/>
            <person name="Milse J."/>
            <person name="Hanuschka K."/>
            <person name="Ortseifen V."/>
            <person name="Droste J."/>
            <person name="Brandt D."/>
            <person name="Schlueter L."/>
            <person name="Kutter Y."/>
            <person name="Vinke S."/>
            <person name="Viehoefer P."/>
            <person name="Jacob L."/>
            <person name="Luebke N.-C."/>
            <person name="Schulte-Berndt E."/>
            <person name="Hain C."/>
            <person name="Linder M."/>
            <person name="Schmidt P."/>
            <person name="Wollenschlaeger L."/>
            <person name="Luttermann T."/>
            <person name="Thieme E."/>
            <person name="Hassa J."/>
            <person name="Haak M."/>
            <person name="Wittchen M."/>
            <person name="Mentz A."/>
            <person name="Persicke M."/>
            <person name="Busche T."/>
            <person name="Ruckert C."/>
        </authorList>
    </citation>
    <scope>NUCLEOTIDE SEQUENCE [LARGE SCALE GENOMIC DNA]</scope>
    <source>
        <strain evidence="5">1959</strain>
    </source>
</reference>
<dbReference type="InterPro" id="IPR036629">
    <property type="entry name" value="YjbJ_sf"/>
</dbReference>
<proteinExistence type="inferred from homology"/>
<protein>
    <submittedName>
        <fullName evidence="4">CsbD-like protein</fullName>
    </submittedName>
</protein>
<dbReference type="Gene3D" id="1.10.1470.10">
    <property type="entry name" value="YjbJ"/>
    <property type="match status" value="1"/>
</dbReference>
<dbReference type="Pfam" id="PF05532">
    <property type="entry name" value="CsbD"/>
    <property type="match status" value="1"/>
</dbReference>
<feature type="domain" description="CsbD-like" evidence="3">
    <location>
        <begin position="4"/>
        <end position="52"/>
    </location>
</feature>
<evidence type="ECO:0000256" key="1">
    <source>
        <dbReference type="ARBA" id="ARBA00009129"/>
    </source>
</evidence>
<feature type="region of interest" description="Disordered" evidence="2">
    <location>
        <begin position="1"/>
        <end position="37"/>
    </location>
</feature>
<keyword evidence="5" id="KW-1185">Reference proteome</keyword>
<feature type="compositionally biased region" description="Basic and acidic residues" evidence="2">
    <location>
        <begin position="1"/>
        <end position="19"/>
    </location>
</feature>
<evidence type="ECO:0000313" key="5">
    <source>
        <dbReference type="Proteomes" id="UP000427071"/>
    </source>
</evidence>
<dbReference type="KEGG" id="ckw:CKALI_11170"/>
<sequence length="60" mass="6446">MSDFKNKFDEVSGKAKEAAGEATNNESLANEGRADQAKAEIKDAVKETGDKILGAFKKDK</sequence>
<dbReference type="SUPFAM" id="SSF69047">
    <property type="entry name" value="Hypothetical protein YjbJ"/>
    <property type="match status" value="1"/>
</dbReference>
<gene>
    <name evidence="4" type="ORF">CKALI_11170</name>
</gene>
<evidence type="ECO:0000313" key="4">
    <source>
        <dbReference type="EMBL" id="QGU03079.1"/>
    </source>
</evidence>
<accession>A0A6B8VJ62</accession>
<evidence type="ECO:0000256" key="2">
    <source>
        <dbReference type="SAM" id="MobiDB-lite"/>
    </source>
</evidence>
<organism evidence="4 5">
    <name type="scientific">Corynebacterium kalinowskii</name>
    <dbReference type="NCBI Taxonomy" id="2675216"/>
    <lineage>
        <taxon>Bacteria</taxon>
        <taxon>Bacillati</taxon>
        <taxon>Actinomycetota</taxon>
        <taxon>Actinomycetes</taxon>
        <taxon>Mycobacteriales</taxon>
        <taxon>Corynebacteriaceae</taxon>
        <taxon>Corynebacterium</taxon>
    </lineage>
</organism>
<name>A0A6B8VJ62_9CORY</name>
<comment type="similarity">
    <text evidence="1">Belongs to the UPF0337 (CsbD) family.</text>
</comment>
<evidence type="ECO:0000259" key="3">
    <source>
        <dbReference type="Pfam" id="PF05532"/>
    </source>
</evidence>